<protein>
    <submittedName>
        <fullName evidence="1">Uncharacterized protein</fullName>
    </submittedName>
</protein>
<reference evidence="1" key="1">
    <citation type="submission" date="2022-04" db="EMBL/GenBank/DDBJ databases">
        <title>Genome of the entomopathogenic fungus Entomophthora muscae.</title>
        <authorList>
            <person name="Elya C."/>
            <person name="Lovett B.R."/>
            <person name="Lee E."/>
            <person name="Macias A.M."/>
            <person name="Hajek A.E."/>
            <person name="De Bivort B.L."/>
            <person name="Kasson M.T."/>
            <person name="De Fine Licht H.H."/>
            <person name="Stajich J.E."/>
        </authorList>
    </citation>
    <scope>NUCLEOTIDE SEQUENCE</scope>
    <source>
        <strain evidence="1">Berkeley</strain>
    </source>
</reference>
<gene>
    <name evidence="1" type="ORF">DSO57_1005457</name>
</gene>
<dbReference type="Proteomes" id="UP001165960">
    <property type="component" value="Unassembled WGS sequence"/>
</dbReference>
<comment type="caution">
    <text evidence="1">The sequence shown here is derived from an EMBL/GenBank/DDBJ whole genome shotgun (WGS) entry which is preliminary data.</text>
</comment>
<evidence type="ECO:0000313" key="2">
    <source>
        <dbReference type="Proteomes" id="UP001165960"/>
    </source>
</evidence>
<proteinExistence type="predicted"/>
<sequence length="73" mass="8303">MYPVCGDEEPLVTLIPASQVILPPHRRQPRVTLSPLRLLVSVPLCLPNRTSCLHSQELFSMMYFWLNALLQTA</sequence>
<name>A0ACC2T869_9FUNG</name>
<organism evidence="1 2">
    <name type="scientific">Entomophthora muscae</name>
    <dbReference type="NCBI Taxonomy" id="34485"/>
    <lineage>
        <taxon>Eukaryota</taxon>
        <taxon>Fungi</taxon>
        <taxon>Fungi incertae sedis</taxon>
        <taxon>Zoopagomycota</taxon>
        <taxon>Entomophthoromycotina</taxon>
        <taxon>Entomophthoromycetes</taxon>
        <taxon>Entomophthorales</taxon>
        <taxon>Entomophthoraceae</taxon>
        <taxon>Entomophthora</taxon>
    </lineage>
</organism>
<accession>A0ACC2T869</accession>
<dbReference type="EMBL" id="QTSX02003565">
    <property type="protein sequence ID" value="KAJ9070656.1"/>
    <property type="molecule type" value="Genomic_DNA"/>
</dbReference>
<keyword evidence="2" id="KW-1185">Reference proteome</keyword>
<evidence type="ECO:0000313" key="1">
    <source>
        <dbReference type="EMBL" id="KAJ9070656.1"/>
    </source>
</evidence>